<proteinExistence type="predicted"/>
<gene>
    <name evidence="1" type="ORF">NE692_09565</name>
</gene>
<comment type="caution">
    <text evidence="1">The sequence shown here is derived from an EMBL/GenBank/DDBJ whole genome shotgun (WGS) entry which is preliminary data.</text>
</comment>
<organism evidence="1 2">
    <name type="scientific">Bifidobacterium adolescentis</name>
    <dbReference type="NCBI Taxonomy" id="1680"/>
    <lineage>
        <taxon>Bacteria</taxon>
        <taxon>Bacillati</taxon>
        <taxon>Actinomycetota</taxon>
        <taxon>Actinomycetes</taxon>
        <taxon>Bifidobacteriales</taxon>
        <taxon>Bifidobacteriaceae</taxon>
        <taxon>Bifidobacterium</taxon>
    </lineage>
</organism>
<sequence length="84" mass="9477">MSNTTTEINWHNTLPQNLEGHKCIAVTKTGETIEGILEYRTAQPDMYVRIDSLHLPGVKPWVIVNQCESGNEMGEEFQSVKVFA</sequence>
<dbReference type="AlphaFoldDB" id="A0AAW5K007"/>
<name>A0AAW5K007_BIFAD</name>
<evidence type="ECO:0000313" key="1">
    <source>
        <dbReference type="EMBL" id="MCQ4793698.1"/>
    </source>
</evidence>
<accession>A0AAW5K007</accession>
<dbReference type="Proteomes" id="UP001206013">
    <property type="component" value="Unassembled WGS sequence"/>
</dbReference>
<dbReference type="RefSeq" id="WP_256134698.1">
    <property type="nucleotide sequence ID" value="NZ_JANFYM010000012.1"/>
</dbReference>
<dbReference type="EMBL" id="JANFYM010000012">
    <property type="protein sequence ID" value="MCQ4793698.1"/>
    <property type="molecule type" value="Genomic_DNA"/>
</dbReference>
<protein>
    <submittedName>
        <fullName evidence="1">Uncharacterized protein</fullName>
    </submittedName>
</protein>
<reference evidence="1" key="1">
    <citation type="submission" date="2022-06" db="EMBL/GenBank/DDBJ databases">
        <title>Isolation of gut microbiota from human fecal samples.</title>
        <authorList>
            <person name="Pamer E.G."/>
            <person name="Barat B."/>
            <person name="Waligurski E."/>
            <person name="Medina S."/>
            <person name="Paddock L."/>
            <person name="Mostad J."/>
        </authorList>
    </citation>
    <scope>NUCLEOTIDE SEQUENCE</scope>
    <source>
        <strain evidence="1">SL.1.01</strain>
    </source>
</reference>
<evidence type="ECO:0000313" key="2">
    <source>
        <dbReference type="Proteomes" id="UP001206013"/>
    </source>
</evidence>